<protein>
    <submittedName>
        <fullName evidence="1">Uncharacterized protein</fullName>
    </submittedName>
</protein>
<dbReference type="RefSeq" id="WP_110306423.1">
    <property type="nucleotide sequence ID" value="NZ_QJHK01000006.1"/>
</dbReference>
<dbReference type="Proteomes" id="UP000247903">
    <property type="component" value="Unassembled WGS sequence"/>
</dbReference>
<accession>A0A2V4BQ98</accession>
<keyword evidence="2" id="KW-1185">Reference proteome</keyword>
<dbReference type="OrthoDB" id="6459779at2"/>
<comment type="caution">
    <text evidence="1">The sequence shown here is derived from an EMBL/GenBank/DDBJ whole genome shotgun (WGS) entry which is preliminary data.</text>
</comment>
<sequence>MINVHNNSGNTIDVAVNKWASDGDTSFFTIKNGGTEKWHRGDVNGFVMAIKFDRHLTRRYYVKADSVINVEPLNVVLDGGNTINPVG</sequence>
<name>A0A2V4BQ98_9FLAO</name>
<evidence type="ECO:0000313" key="2">
    <source>
        <dbReference type="Proteomes" id="UP000247903"/>
    </source>
</evidence>
<reference evidence="1 2" key="1">
    <citation type="submission" date="2018-05" db="EMBL/GenBank/DDBJ databases">
        <title>Flavobacterium sp. strain IMCC34759, incomplete genome.</title>
        <authorList>
            <person name="Joung Y."/>
            <person name="Cho J."/>
        </authorList>
    </citation>
    <scope>NUCLEOTIDE SEQUENCE [LARGE SCALE GENOMIC DNA]</scope>
    <source>
        <strain evidence="1 2">IMCC34759</strain>
    </source>
</reference>
<organism evidence="1 2">
    <name type="scientific">Flavobacterium cheongpyeongense</name>
    <dbReference type="NCBI Taxonomy" id="2212651"/>
    <lineage>
        <taxon>Bacteria</taxon>
        <taxon>Pseudomonadati</taxon>
        <taxon>Bacteroidota</taxon>
        <taxon>Flavobacteriia</taxon>
        <taxon>Flavobacteriales</taxon>
        <taxon>Flavobacteriaceae</taxon>
        <taxon>Flavobacterium</taxon>
    </lineage>
</organism>
<gene>
    <name evidence="1" type="ORF">DMB65_09545</name>
</gene>
<dbReference type="EMBL" id="QJHK01000006">
    <property type="protein sequence ID" value="PXY41188.1"/>
    <property type="molecule type" value="Genomic_DNA"/>
</dbReference>
<evidence type="ECO:0000313" key="1">
    <source>
        <dbReference type="EMBL" id="PXY41188.1"/>
    </source>
</evidence>
<dbReference type="AlphaFoldDB" id="A0A2V4BQ98"/>
<proteinExistence type="predicted"/>